<comment type="caution">
    <text evidence="2">The sequence shown here is derived from an EMBL/GenBank/DDBJ whole genome shotgun (WGS) entry which is preliminary data.</text>
</comment>
<dbReference type="AlphaFoldDB" id="A0A821D2V1"/>
<keyword evidence="1" id="KW-0472">Membrane</keyword>
<feature type="transmembrane region" description="Helical" evidence="1">
    <location>
        <begin position="22"/>
        <end position="48"/>
    </location>
</feature>
<keyword evidence="1" id="KW-0812">Transmembrane</keyword>
<evidence type="ECO:0000313" key="3">
    <source>
        <dbReference type="Proteomes" id="UP000663851"/>
    </source>
</evidence>
<name>A0A821D2V1_9BILA</name>
<dbReference type="EMBL" id="CAJOBO010013603">
    <property type="protein sequence ID" value="CAF4615328.1"/>
    <property type="molecule type" value="Genomic_DNA"/>
</dbReference>
<feature type="non-terminal residue" evidence="2">
    <location>
        <position position="1"/>
    </location>
</feature>
<evidence type="ECO:0000256" key="1">
    <source>
        <dbReference type="SAM" id="Phobius"/>
    </source>
</evidence>
<proteinExistence type="predicted"/>
<sequence length="68" mass="7984">MLGTTGQLTIWLSIIYFHLADYWWYIASFIMSLSGSTYVLNFVMNLIITDNTKEDNRSSRFVFYEALT</sequence>
<organism evidence="2 3">
    <name type="scientific">Rotaria socialis</name>
    <dbReference type="NCBI Taxonomy" id="392032"/>
    <lineage>
        <taxon>Eukaryota</taxon>
        <taxon>Metazoa</taxon>
        <taxon>Spiralia</taxon>
        <taxon>Gnathifera</taxon>
        <taxon>Rotifera</taxon>
        <taxon>Eurotatoria</taxon>
        <taxon>Bdelloidea</taxon>
        <taxon>Philodinida</taxon>
        <taxon>Philodinidae</taxon>
        <taxon>Rotaria</taxon>
    </lineage>
</organism>
<protein>
    <submittedName>
        <fullName evidence="2">Uncharacterized protein</fullName>
    </submittedName>
</protein>
<evidence type="ECO:0000313" key="2">
    <source>
        <dbReference type="EMBL" id="CAF4615328.1"/>
    </source>
</evidence>
<gene>
    <name evidence="2" type="ORF">HFQ381_LOCUS34156</name>
</gene>
<dbReference type="Proteomes" id="UP000663851">
    <property type="component" value="Unassembled WGS sequence"/>
</dbReference>
<reference evidence="2" key="1">
    <citation type="submission" date="2021-02" db="EMBL/GenBank/DDBJ databases">
        <authorList>
            <person name="Nowell W R."/>
        </authorList>
    </citation>
    <scope>NUCLEOTIDE SEQUENCE</scope>
</reference>
<keyword evidence="1" id="KW-1133">Transmembrane helix</keyword>
<accession>A0A821D2V1</accession>